<name>A0ACA9UHV0_BIOOC</name>
<reference evidence="1" key="2">
    <citation type="submission" date="2021-10" db="EMBL/GenBank/DDBJ databases">
        <authorList>
            <person name="Piombo E."/>
        </authorList>
    </citation>
    <scope>NUCLEOTIDE SEQUENCE</scope>
</reference>
<accession>A0ACA9UHV0</accession>
<protein>
    <submittedName>
        <fullName evidence="1">Uncharacterized protein</fullName>
    </submittedName>
</protein>
<keyword evidence="2" id="KW-1185">Reference proteome</keyword>
<evidence type="ECO:0000313" key="1">
    <source>
        <dbReference type="EMBL" id="CAG9952851.1"/>
    </source>
</evidence>
<organism evidence="1 2">
    <name type="scientific">Clonostachys rosea f. rosea IK726</name>
    <dbReference type="NCBI Taxonomy" id="1349383"/>
    <lineage>
        <taxon>Eukaryota</taxon>
        <taxon>Fungi</taxon>
        <taxon>Dikarya</taxon>
        <taxon>Ascomycota</taxon>
        <taxon>Pezizomycotina</taxon>
        <taxon>Sordariomycetes</taxon>
        <taxon>Hypocreomycetidae</taxon>
        <taxon>Hypocreales</taxon>
        <taxon>Bionectriaceae</taxon>
        <taxon>Clonostachys</taxon>
    </lineage>
</organism>
<comment type="caution">
    <text evidence="1">The sequence shown here is derived from an EMBL/GenBank/DDBJ whole genome shotgun (WGS) entry which is preliminary data.</text>
</comment>
<reference evidence="1" key="1">
    <citation type="submission" date="2020-04" db="EMBL/GenBank/DDBJ databases">
        <authorList>
            <person name="Broberg M."/>
        </authorList>
    </citation>
    <scope>NUCLEOTIDE SEQUENCE</scope>
</reference>
<dbReference type="Proteomes" id="UP000836387">
    <property type="component" value="Unassembled WGS sequence"/>
</dbReference>
<sequence>MEPSGDLDWSLFGEYINHESPAPLTSGSQIATQCAEASATVSRQRPFPLLRLSDCEEGKFYDRENPICIHYNIEWKVSQYTAQKKRATETWRGQETNIVLAPGDIWKKSLEKQINDFVIEKLGDSTYTRKGANVTISIENSRGSGLRTEYHDNPIQWDNVNDHLEVLETSS</sequence>
<gene>
    <name evidence="1" type="ORF">CRV2_00019521</name>
</gene>
<dbReference type="EMBL" id="CADEHS020000508">
    <property type="protein sequence ID" value="CAG9952851.1"/>
    <property type="molecule type" value="Genomic_DNA"/>
</dbReference>
<evidence type="ECO:0000313" key="2">
    <source>
        <dbReference type="Proteomes" id="UP000836387"/>
    </source>
</evidence>
<proteinExistence type="predicted"/>